<protein>
    <submittedName>
        <fullName evidence="4">Acyltransferase LovD</fullName>
    </submittedName>
</protein>
<evidence type="ECO:0000256" key="1">
    <source>
        <dbReference type="ARBA" id="ARBA00009009"/>
    </source>
</evidence>
<dbReference type="SUPFAM" id="SSF56601">
    <property type="entry name" value="beta-lactamase/transpeptidase-like"/>
    <property type="match status" value="1"/>
</dbReference>
<evidence type="ECO:0000313" key="5">
    <source>
        <dbReference type="Proteomes" id="UP000078237"/>
    </source>
</evidence>
<dbReference type="Proteomes" id="UP000078237">
    <property type="component" value="Unassembled WGS sequence"/>
</dbReference>
<dbReference type="AlphaFoldDB" id="A0A175VV14"/>
<keyword evidence="4" id="KW-0012">Acyltransferase</keyword>
<dbReference type="Gene3D" id="3.40.710.10">
    <property type="entry name" value="DD-peptidase/beta-lactamase superfamily"/>
    <property type="match status" value="1"/>
</dbReference>
<dbReference type="GO" id="GO:0016787">
    <property type="term" value="F:hydrolase activity"/>
    <property type="evidence" value="ECO:0007669"/>
    <property type="project" value="UniProtKB-KW"/>
</dbReference>
<sequence>MAETLDSILKRHVAHDAATKDKLLGAAFIVLSKNGVLYEGNAGRTRQPADSPPFGADSVTYMASMTKMITAACAMQLVDRGQIELDDDVRPLVPELAGMQILTGFADSADGSESRPVLRDNPHPITLRHLLTHTSGLAYAAIDPDLQRWARHARRTANSLLCTLDSWTAPLKFPPGGGGRWCYGTSVDWAGQVVERVAGCTLGAYARANVLGPLGMARTGFRLGAVLDGGPSDRHYVPGSVRIAESGELAEGRPPIVDDPPVESGGAGLYGCAADYARFVRALLRALAGEGEGLLSKGAVDEMFTPQLNEGQREELGKMVAAVGMAPEFPVGTPMDHGLSGVMNTEDVPGKRRKGSMMWAGQCNARWWIDPKTGIGAVLFLNVLPYGDAVVAKLYHELELAVYAELVPKAAEGSI</sequence>
<organism evidence="4 5">
    <name type="scientific">Madurella mycetomatis</name>
    <dbReference type="NCBI Taxonomy" id="100816"/>
    <lineage>
        <taxon>Eukaryota</taxon>
        <taxon>Fungi</taxon>
        <taxon>Dikarya</taxon>
        <taxon>Ascomycota</taxon>
        <taxon>Pezizomycotina</taxon>
        <taxon>Sordariomycetes</taxon>
        <taxon>Sordariomycetidae</taxon>
        <taxon>Sordariales</taxon>
        <taxon>Sordariales incertae sedis</taxon>
        <taxon>Madurella</taxon>
    </lineage>
</organism>
<dbReference type="PANTHER" id="PTHR43283">
    <property type="entry name" value="BETA-LACTAMASE-RELATED"/>
    <property type="match status" value="1"/>
</dbReference>
<keyword evidence="4" id="KW-0808">Transferase</keyword>
<dbReference type="OrthoDB" id="428260at2759"/>
<keyword evidence="5" id="KW-1185">Reference proteome</keyword>
<dbReference type="InterPro" id="IPR050789">
    <property type="entry name" value="Diverse_Enzym_Activities"/>
</dbReference>
<dbReference type="InterPro" id="IPR012338">
    <property type="entry name" value="Beta-lactam/transpept-like"/>
</dbReference>
<proteinExistence type="inferred from homology"/>
<dbReference type="VEuPathDB" id="FungiDB:MMYC01_208900"/>
<dbReference type="GO" id="GO:0016746">
    <property type="term" value="F:acyltransferase activity"/>
    <property type="evidence" value="ECO:0007669"/>
    <property type="project" value="UniProtKB-KW"/>
</dbReference>
<accession>A0A175VV14</accession>
<gene>
    <name evidence="4" type="ORF">MMYC01_208900</name>
</gene>
<name>A0A175VV14_9PEZI</name>
<dbReference type="PANTHER" id="PTHR43283:SF17">
    <property type="entry name" value="(LOVD), PUTATIVE (AFU_ORTHOLOGUE AFUA_5G00920)-RELATED"/>
    <property type="match status" value="1"/>
</dbReference>
<dbReference type="InterPro" id="IPR001466">
    <property type="entry name" value="Beta-lactam-related"/>
</dbReference>
<evidence type="ECO:0000313" key="4">
    <source>
        <dbReference type="EMBL" id="KXX75112.1"/>
    </source>
</evidence>
<dbReference type="STRING" id="100816.A0A175VV14"/>
<evidence type="ECO:0000256" key="2">
    <source>
        <dbReference type="ARBA" id="ARBA00022801"/>
    </source>
</evidence>
<comment type="similarity">
    <text evidence="1">Belongs to the class-A beta-lactamase family.</text>
</comment>
<comment type="caution">
    <text evidence="4">The sequence shown here is derived from an EMBL/GenBank/DDBJ whole genome shotgun (WGS) entry which is preliminary data.</text>
</comment>
<dbReference type="Pfam" id="PF00144">
    <property type="entry name" value="Beta-lactamase"/>
    <property type="match status" value="1"/>
</dbReference>
<reference evidence="4 5" key="1">
    <citation type="journal article" date="2016" name="Genome Announc.">
        <title>Genome Sequence of Madurella mycetomatis mm55, Isolated from a Human Mycetoma Case in Sudan.</title>
        <authorList>
            <person name="Smit S."/>
            <person name="Derks M.F."/>
            <person name="Bervoets S."/>
            <person name="Fahal A."/>
            <person name="van Leeuwen W."/>
            <person name="van Belkum A."/>
            <person name="van de Sande W.W."/>
        </authorList>
    </citation>
    <scope>NUCLEOTIDE SEQUENCE [LARGE SCALE GENOMIC DNA]</scope>
    <source>
        <strain evidence="5">mm55</strain>
    </source>
</reference>
<dbReference type="EMBL" id="LCTW02000293">
    <property type="protein sequence ID" value="KXX75112.1"/>
    <property type="molecule type" value="Genomic_DNA"/>
</dbReference>
<keyword evidence="2" id="KW-0378">Hydrolase</keyword>
<evidence type="ECO:0000259" key="3">
    <source>
        <dbReference type="Pfam" id="PF00144"/>
    </source>
</evidence>
<feature type="domain" description="Beta-lactamase-related" evidence="3">
    <location>
        <begin position="18"/>
        <end position="392"/>
    </location>
</feature>